<feature type="compositionally biased region" description="Basic and acidic residues" evidence="1">
    <location>
        <begin position="21"/>
        <end position="34"/>
    </location>
</feature>
<evidence type="ECO:0000313" key="3">
    <source>
        <dbReference type="Proteomes" id="UP001281003"/>
    </source>
</evidence>
<feature type="compositionally biased region" description="Low complexity" evidence="1">
    <location>
        <begin position="55"/>
        <end position="75"/>
    </location>
</feature>
<evidence type="ECO:0000313" key="2">
    <source>
        <dbReference type="EMBL" id="KAK3386257.1"/>
    </source>
</evidence>
<feature type="compositionally biased region" description="Polar residues" evidence="1">
    <location>
        <begin position="112"/>
        <end position="123"/>
    </location>
</feature>
<comment type="caution">
    <text evidence="2">The sequence shown here is derived from an EMBL/GenBank/DDBJ whole genome shotgun (WGS) entry which is preliminary data.</text>
</comment>
<feature type="compositionally biased region" description="Basic and acidic residues" evidence="1">
    <location>
        <begin position="41"/>
        <end position="54"/>
    </location>
</feature>
<name>A0AAE0U0D9_SORBR</name>
<feature type="region of interest" description="Disordered" evidence="1">
    <location>
        <begin position="21"/>
        <end position="139"/>
    </location>
</feature>
<reference evidence="2" key="2">
    <citation type="submission" date="2023-07" db="EMBL/GenBank/DDBJ databases">
        <authorList>
            <consortium name="Lawrence Berkeley National Laboratory"/>
            <person name="Haridas S."/>
            <person name="Hensen N."/>
            <person name="Bonometti L."/>
            <person name="Westerberg I."/>
            <person name="Brannstrom I.O."/>
            <person name="Guillou S."/>
            <person name="Cros-Aarteil S."/>
            <person name="Calhoun S."/>
            <person name="Kuo A."/>
            <person name="Mondo S."/>
            <person name="Pangilinan J."/>
            <person name="Riley R."/>
            <person name="LaButti K."/>
            <person name="Andreopoulos B."/>
            <person name="Lipzen A."/>
            <person name="Chen C."/>
            <person name="Yanf M."/>
            <person name="Daum C."/>
            <person name="Ng V."/>
            <person name="Clum A."/>
            <person name="Steindorff A."/>
            <person name="Ohm R."/>
            <person name="Martin F."/>
            <person name="Silar P."/>
            <person name="Natvig D."/>
            <person name="Lalanne C."/>
            <person name="Gautier V."/>
            <person name="Ament-velasquez S.L."/>
            <person name="Kruys A."/>
            <person name="Hutchinson M.I."/>
            <person name="Powell A.J."/>
            <person name="Barry K."/>
            <person name="Miller A.N."/>
            <person name="Grigoriev I.V."/>
            <person name="Debuchy R."/>
            <person name="Gladieux P."/>
            <person name="Thoren M.H."/>
            <person name="Johannesson H."/>
        </authorList>
    </citation>
    <scope>NUCLEOTIDE SEQUENCE</scope>
    <source>
        <strain evidence="2">FGSC 1904</strain>
    </source>
</reference>
<accession>A0AAE0U0D9</accession>
<keyword evidence="3" id="KW-1185">Reference proteome</keyword>
<proteinExistence type="predicted"/>
<evidence type="ECO:0000256" key="1">
    <source>
        <dbReference type="SAM" id="MobiDB-lite"/>
    </source>
</evidence>
<protein>
    <submittedName>
        <fullName evidence="2">Uncharacterized protein</fullName>
    </submittedName>
</protein>
<dbReference type="AlphaFoldDB" id="A0AAE0U0D9"/>
<dbReference type="Proteomes" id="UP001281003">
    <property type="component" value="Unassembled WGS sequence"/>
</dbReference>
<dbReference type="EMBL" id="JAUTDP010000021">
    <property type="protein sequence ID" value="KAK3386257.1"/>
    <property type="molecule type" value="Genomic_DNA"/>
</dbReference>
<organism evidence="2 3">
    <name type="scientific">Sordaria brevicollis</name>
    <dbReference type="NCBI Taxonomy" id="83679"/>
    <lineage>
        <taxon>Eukaryota</taxon>
        <taxon>Fungi</taxon>
        <taxon>Dikarya</taxon>
        <taxon>Ascomycota</taxon>
        <taxon>Pezizomycotina</taxon>
        <taxon>Sordariomycetes</taxon>
        <taxon>Sordariomycetidae</taxon>
        <taxon>Sordariales</taxon>
        <taxon>Sordariaceae</taxon>
        <taxon>Sordaria</taxon>
    </lineage>
</organism>
<reference evidence="2" key="1">
    <citation type="journal article" date="2023" name="Mol. Phylogenet. Evol.">
        <title>Genome-scale phylogeny and comparative genomics of the fungal order Sordariales.</title>
        <authorList>
            <person name="Hensen N."/>
            <person name="Bonometti L."/>
            <person name="Westerberg I."/>
            <person name="Brannstrom I.O."/>
            <person name="Guillou S."/>
            <person name="Cros-Aarteil S."/>
            <person name="Calhoun S."/>
            <person name="Haridas S."/>
            <person name="Kuo A."/>
            <person name="Mondo S."/>
            <person name="Pangilinan J."/>
            <person name="Riley R."/>
            <person name="LaButti K."/>
            <person name="Andreopoulos B."/>
            <person name="Lipzen A."/>
            <person name="Chen C."/>
            <person name="Yan M."/>
            <person name="Daum C."/>
            <person name="Ng V."/>
            <person name="Clum A."/>
            <person name="Steindorff A."/>
            <person name="Ohm R.A."/>
            <person name="Martin F."/>
            <person name="Silar P."/>
            <person name="Natvig D.O."/>
            <person name="Lalanne C."/>
            <person name="Gautier V."/>
            <person name="Ament-Velasquez S.L."/>
            <person name="Kruys A."/>
            <person name="Hutchinson M.I."/>
            <person name="Powell A.J."/>
            <person name="Barry K."/>
            <person name="Miller A.N."/>
            <person name="Grigoriev I.V."/>
            <person name="Debuchy R."/>
            <person name="Gladieux P."/>
            <person name="Hiltunen Thoren M."/>
            <person name="Johannesson H."/>
        </authorList>
    </citation>
    <scope>NUCLEOTIDE SEQUENCE</scope>
    <source>
        <strain evidence="2">FGSC 1904</strain>
    </source>
</reference>
<sequence>MRRYRQSAHHIVDEAQFWRHQEEQRRQAEQERQQRQQLQQREQERVHQRQRLEELAQQLGGQAEEQAQQQAQQQAYPIQEYSSSNTHHEPDAKYPTTNQQDYYPDLEAQRPTVASSSGQVQTDPRNRRGHGCQHEDGKQRPGNCCMACFGGCLAGCAACCYCCVVM</sequence>
<gene>
    <name evidence="2" type="ORF">B0T20DRAFT_141828</name>
</gene>